<proteinExistence type="predicted"/>
<name>A0AAN8TUF8_SOLBU</name>
<reference evidence="1 2" key="1">
    <citation type="submission" date="2024-02" db="EMBL/GenBank/DDBJ databases">
        <title>de novo genome assembly of Solanum bulbocastanum strain 11H21.</title>
        <authorList>
            <person name="Hosaka A.J."/>
        </authorList>
    </citation>
    <scope>NUCLEOTIDE SEQUENCE [LARGE SCALE GENOMIC DNA]</scope>
    <source>
        <tissue evidence="1">Young leaves</tissue>
    </source>
</reference>
<keyword evidence="2" id="KW-1185">Reference proteome</keyword>
<dbReference type="Proteomes" id="UP001371456">
    <property type="component" value="Unassembled WGS sequence"/>
</dbReference>
<dbReference type="EMBL" id="JBANQN010000004">
    <property type="protein sequence ID" value="KAK6791672.1"/>
    <property type="molecule type" value="Genomic_DNA"/>
</dbReference>
<sequence>MLLEKNSLFEFSISTTSLGMEDQLLGTRKVGVTKMICRFSIFFCRLNSPDSKAGGYATFNGPNN</sequence>
<evidence type="ECO:0000313" key="1">
    <source>
        <dbReference type="EMBL" id="KAK6791672.1"/>
    </source>
</evidence>
<organism evidence="1 2">
    <name type="scientific">Solanum bulbocastanum</name>
    <name type="common">Wild potato</name>
    <dbReference type="NCBI Taxonomy" id="147425"/>
    <lineage>
        <taxon>Eukaryota</taxon>
        <taxon>Viridiplantae</taxon>
        <taxon>Streptophyta</taxon>
        <taxon>Embryophyta</taxon>
        <taxon>Tracheophyta</taxon>
        <taxon>Spermatophyta</taxon>
        <taxon>Magnoliopsida</taxon>
        <taxon>eudicotyledons</taxon>
        <taxon>Gunneridae</taxon>
        <taxon>Pentapetalae</taxon>
        <taxon>asterids</taxon>
        <taxon>lamiids</taxon>
        <taxon>Solanales</taxon>
        <taxon>Solanaceae</taxon>
        <taxon>Solanoideae</taxon>
        <taxon>Solaneae</taxon>
        <taxon>Solanum</taxon>
    </lineage>
</organism>
<evidence type="ECO:0000313" key="2">
    <source>
        <dbReference type="Proteomes" id="UP001371456"/>
    </source>
</evidence>
<gene>
    <name evidence="1" type="ORF">RDI58_010753</name>
</gene>
<comment type="caution">
    <text evidence="1">The sequence shown here is derived from an EMBL/GenBank/DDBJ whole genome shotgun (WGS) entry which is preliminary data.</text>
</comment>
<dbReference type="AlphaFoldDB" id="A0AAN8TUF8"/>
<protein>
    <submittedName>
        <fullName evidence="1">Uncharacterized protein</fullName>
    </submittedName>
</protein>
<accession>A0AAN8TUF8</accession>